<dbReference type="AlphaFoldDB" id="W1J6X3"/>
<evidence type="ECO:0000313" key="2">
    <source>
        <dbReference type="Proteomes" id="UP000019197"/>
    </source>
</evidence>
<name>W1J6X3_9GAMM</name>
<reference evidence="1 2" key="1">
    <citation type="submission" date="2013-11" db="EMBL/GenBank/DDBJ databases">
        <title>Draft genome sequence and annotation of the entomopathogenic bacterium, Xenorhabdus cabanillasi strain JM26.</title>
        <authorList>
            <person name="Gualtieri M."/>
            <person name="Ogier J.C."/>
            <person name="Pages S."/>
            <person name="Givaudan A."/>
            <person name="Gaudriault S."/>
        </authorList>
    </citation>
    <scope>NUCLEOTIDE SEQUENCE [LARGE SCALE GENOMIC DNA]</scope>
    <source>
        <strain evidence="1 2">JM26</strain>
    </source>
</reference>
<accession>W1J6X3</accession>
<evidence type="ECO:0000313" key="1">
    <source>
        <dbReference type="EMBL" id="CDL86492.1"/>
    </source>
</evidence>
<dbReference type="EMBL" id="CBXE010000354">
    <property type="protein sequence ID" value="CDL86492.1"/>
    <property type="molecule type" value="Genomic_DNA"/>
</dbReference>
<gene>
    <name evidence="1" type="ORF">XCR1_4170024</name>
</gene>
<comment type="caution">
    <text evidence="1">The sequence shown here is derived from an EMBL/GenBank/DDBJ whole genome shotgun (WGS) entry which is preliminary data.</text>
</comment>
<dbReference type="Proteomes" id="UP000019197">
    <property type="component" value="Unassembled WGS sequence"/>
</dbReference>
<sequence>MYFLLVHRIITSFIVKLIEINPMLLKINKIIIINILNNNLIHIYPHL</sequence>
<protein>
    <submittedName>
        <fullName evidence="1">Uncharacterized protein</fullName>
    </submittedName>
</protein>
<organism evidence="1 2">
    <name type="scientific">Xenorhabdus cabanillasii JM26</name>
    <dbReference type="NCBI Taxonomy" id="1427517"/>
    <lineage>
        <taxon>Bacteria</taxon>
        <taxon>Pseudomonadati</taxon>
        <taxon>Pseudomonadota</taxon>
        <taxon>Gammaproteobacteria</taxon>
        <taxon>Enterobacterales</taxon>
        <taxon>Morganellaceae</taxon>
        <taxon>Xenorhabdus</taxon>
    </lineage>
</organism>
<proteinExistence type="predicted"/>